<dbReference type="Pfam" id="PF13456">
    <property type="entry name" value="RVT_3"/>
    <property type="match status" value="1"/>
</dbReference>
<dbReference type="InterPro" id="IPR002156">
    <property type="entry name" value="RNaseH_domain"/>
</dbReference>
<dbReference type="Gene3D" id="3.30.420.10">
    <property type="entry name" value="Ribonuclease H-like superfamily/Ribonuclease H"/>
    <property type="match status" value="1"/>
</dbReference>
<evidence type="ECO:0000313" key="3">
    <source>
        <dbReference type="Proteomes" id="UP001632038"/>
    </source>
</evidence>
<feature type="domain" description="RNase H type-1" evidence="1">
    <location>
        <begin position="54"/>
        <end position="146"/>
    </location>
</feature>
<dbReference type="Proteomes" id="UP001632038">
    <property type="component" value="Unassembled WGS sequence"/>
</dbReference>
<gene>
    <name evidence="2" type="ORF">CASFOL_012705</name>
</gene>
<dbReference type="InterPro" id="IPR053151">
    <property type="entry name" value="RNase_H-like"/>
</dbReference>
<organism evidence="2 3">
    <name type="scientific">Castilleja foliolosa</name>
    <dbReference type="NCBI Taxonomy" id="1961234"/>
    <lineage>
        <taxon>Eukaryota</taxon>
        <taxon>Viridiplantae</taxon>
        <taxon>Streptophyta</taxon>
        <taxon>Embryophyta</taxon>
        <taxon>Tracheophyta</taxon>
        <taxon>Spermatophyta</taxon>
        <taxon>Magnoliopsida</taxon>
        <taxon>eudicotyledons</taxon>
        <taxon>Gunneridae</taxon>
        <taxon>Pentapetalae</taxon>
        <taxon>asterids</taxon>
        <taxon>lamiids</taxon>
        <taxon>Lamiales</taxon>
        <taxon>Orobanchaceae</taxon>
        <taxon>Pedicularideae</taxon>
        <taxon>Castillejinae</taxon>
        <taxon>Castilleja</taxon>
    </lineage>
</organism>
<keyword evidence="3" id="KW-1185">Reference proteome</keyword>
<accession>A0ABD3DLZ2</accession>
<dbReference type="PANTHER" id="PTHR47723">
    <property type="entry name" value="OS05G0353850 PROTEIN"/>
    <property type="match status" value="1"/>
</dbReference>
<protein>
    <recommendedName>
        <fullName evidence="1">RNase H type-1 domain-containing protein</fullName>
    </recommendedName>
</protein>
<evidence type="ECO:0000313" key="2">
    <source>
        <dbReference type="EMBL" id="KAL3641890.1"/>
    </source>
</evidence>
<proteinExistence type="predicted"/>
<dbReference type="PANTHER" id="PTHR47723:SF24">
    <property type="entry name" value="RNASE H TYPE-1 DOMAIN-CONTAINING PROTEIN"/>
    <property type="match status" value="1"/>
</dbReference>
<dbReference type="SUPFAM" id="SSF53098">
    <property type="entry name" value="Ribonuclease H-like"/>
    <property type="match status" value="1"/>
</dbReference>
<comment type="caution">
    <text evidence="2">The sequence shown here is derived from an EMBL/GenBank/DDBJ whole genome shotgun (WGS) entry which is preliminary data.</text>
</comment>
<reference evidence="3" key="1">
    <citation type="journal article" date="2024" name="IScience">
        <title>Strigolactones Initiate the Formation of Haustorium-like Structures in Castilleja.</title>
        <authorList>
            <person name="Buerger M."/>
            <person name="Peterson D."/>
            <person name="Chory J."/>
        </authorList>
    </citation>
    <scope>NUCLEOTIDE SEQUENCE [LARGE SCALE GENOMIC DNA]</scope>
</reference>
<dbReference type="EMBL" id="JAVIJP010000016">
    <property type="protein sequence ID" value="KAL3641890.1"/>
    <property type="molecule type" value="Genomic_DNA"/>
</dbReference>
<name>A0ABD3DLZ2_9LAMI</name>
<dbReference type="InterPro" id="IPR044730">
    <property type="entry name" value="RNase_H-like_dom_plant"/>
</dbReference>
<dbReference type="CDD" id="cd06222">
    <property type="entry name" value="RNase_H_like"/>
    <property type="match status" value="1"/>
</dbReference>
<dbReference type="InterPro" id="IPR012337">
    <property type="entry name" value="RNaseH-like_sf"/>
</dbReference>
<dbReference type="AlphaFoldDB" id="A0ABD3DLZ2"/>
<dbReference type="InterPro" id="IPR036397">
    <property type="entry name" value="RNaseH_sf"/>
</dbReference>
<sequence>MLLLFLLFRTLLNPFPDKMRFTGLLMCKIYRTDLPPTTNGPPPPPPQAGWVKINVNAAFKSHSAYFGIILRNASGSISLATSVHHSCLDAITAKCLAILDAVIILQNHNTKKVIIESDCLNAASFINGSSYNSSWTANPVVDQIKRIRNG</sequence>
<evidence type="ECO:0000259" key="1">
    <source>
        <dbReference type="Pfam" id="PF13456"/>
    </source>
</evidence>